<dbReference type="SUPFAM" id="SSF63829">
    <property type="entry name" value="Calcium-dependent phosphotriesterase"/>
    <property type="match status" value="1"/>
</dbReference>
<dbReference type="Proteomes" id="UP000733379">
    <property type="component" value="Unassembled WGS sequence"/>
</dbReference>
<evidence type="ECO:0000313" key="3">
    <source>
        <dbReference type="Proteomes" id="UP000733379"/>
    </source>
</evidence>
<name>A0ABS6AZT9_9NOCA</name>
<accession>A0ABS6AZT9</accession>
<keyword evidence="3" id="KW-1185">Reference proteome</keyword>
<dbReference type="Pfam" id="PF08450">
    <property type="entry name" value="SGL"/>
    <property type="match status" value="1"/>
</dbReference>
<sequence length="63" mass="6510">MARVSAAGGPSRRRVWADLGTGVPDGICVDSEGAVWCADVPNQRCVRVREGGAVADTVLADRG</sequence>
<dbReference type="Gene3D" id="2.120.10.30">
    <property type="entry name" value="TolB, C-terminal domain"/>
    <property type="match status" value="1"/>
</dbReference>
<dbReference type="InterPro" id="IPR011042">
    <property type="entry name" value="6-blade_b-propeller_TolB-like"/>
</dbReference>
<dbReference type="InterPro" id="IPR013658">
    <property type="entry name" value="SGL"/>
</dbReference>
<evidence type="ECO:0000259" key="1">
    <source>
        <dbReference type="Pfam" id="PF08450"/>
    </source>
</evidence>
<organism evidence="2 3">
    <name type="scientific">Nocardia albiluteola</name>
    <dbReference type="NCBI Taxonomy" id="2842303"/>
    <lineage>
        <taxon>Bacteria</taxon>
        <taxon>Bacillati</taxon>
        <taxon>Actinomycetota</taxon>
        <taxon>Actinomycetes</taxon>
        <taxon>Mycobacteriales</taxon>
        <taxon>Nocardiaceae</taxon>
        <taxon>Nocardia</taxon>
    </lineage>
</organism>
<gene>
    <name evidence="2" type="ORF">KO481_18805</name>
</gene>
<dbReference type="EMBL" id="JAHKNI010000006">
    <property type="protein sequence ID" value="MBU3063572.1"/>
    <property type="molecule type" value="Genomic_DNA"/>
</dbReference>
<protein>
    <submittedName>
        <fullName evidence="2">SMP-30/gluconolactonase/LRE family protein</fullName>
    </submittedName>
</protein>
<proteinExistence type="predicted"/>
<evidence type="ECO:0000313" key="2">
    <source>
        <dbReference type="EMBL" id="MBU3063572.1"/>
    </source>
</evidence>
<comment type="caution">
    <text evidence="2">The sequence shown here is derived from an EMBL/GenBank/DDBJ whole genome shotgun (WGS) entry which is preliminary data.</text>
</comment>
<feature type="domain" description="SMP-30/Gluconolactonase/LRE-like region" evidence="1">
    <location>
        <begin position="4"/>
        <end position="58"/>
    </location>
</feature>
<reference evidence="2 3" key="1">
    <citation type="submission" date="2021-06" db="EMBL/GenBank/DDBJ databases">
        <title>Actinomycetes sequencing.</title>
        <authorList>
            <person name="Shan Q."/>
        </authorList>
    </citation>
    <scope>NUCLEOTIDE SEQUENCE [LARGE SCALE GENOMIC DNA]</scope>
    <source>
        <strain evidence="2 3">NEAU-G5</strain>
    </source>
</reference>